<dbReference type="SUPFAM" id="SSF52833">
    <property type="entry name" value="Thioredoxin-like"/>
    <property type="match status" value="1"/>
</dbReference>
<evidence type="ECO:0000313" key="8">
    <source>
        <dbReference type="Proteomes" id="UP000027395"/>
    </source>
</evidence>
<accession>A0A073CDD4</accession>
<dbReference type="eggNOG" id="COG3118">
    <property type="taxonomic scope" value="Bacteria"/>
</dbReference>
<dbReference type="GeneID" id="77286731"/>
<dbReference type="Gene3D" id="3.40.30.10">
    <property type="entry name" value="Glutaredoxin"/>
    <property type="match status" value="1"/>
</dbReference>
<dbReference type="Gene3D" id="1.25.40.10">
    <property type="entry name" value="Tetratricopeptide repeat domain"/>
    <property type="match status" value="2"/>
</dbReference>
<keyword evidence="2" id="KW-0813">Transport</keyword>
<dbReference type="Pfam" id="PF14559">
    <property type="entry name" value="TPR_19"/>
    <property type="match status" value="1"/>
</dbReference>
<dbReference type="PATRIC" id="fig|388467.6.peg.408"/>
<keyword evidence="4" id="KW-1015">Disulfide bond</keyword>
<proteinExistence type="inferred from homology"/>
<keyword evidence="8" id="KW-1185">Reference proteome</keyword>
<organism evidence="7 8">
    <name type="scientific">Planktothrix agardhii (strain NIVA-CYA 126/8)</name>
    <dbReference type="NCBI Taxonomy" id="388467"/>
    <lineage>
        <taxon>Bacteria</taxon>
        <taxon>Bacillati</taxon>
        <taxon>Cyanobacteriota</taxon>
        <taxon>Cyanophyceae</taxon>
        <taxon>Oscillatoriophycideae</taxon>
        <taxon>Oscillatoriales</taxon>
        <taxon>Microcoleaceae</taxon>
        <taxon>Planktothrix</taxon>
    </lineage>
</organism>
<dbReference type="RefSeq" id="WP_042151709.1">
    <property type="nucleotide sequence ID" value="NZ_CM002803.1"/>
</dbReference>
<dbReference type="GO" id="GO:0006950">
    <property type="term" value="P:response to stress"/>
    <property type="evidence" value="ECO:0007669"/>
    <property type="project" value="UniProtKB-ARBA"/>
</dbReference>
<evidence type="ECO:0000256" key="1">
    <source>
        <dbReference type="ARBA" id="ARBA00008987"/>
    </source>
</evidence>
<reference evidence="7 8" key="1">
    <citation type="journal article" date="2014" name="Appl. Environ. Microbiol.">
        <title>Elucidation of insertion elements encoded on plasmids and in vitro construction of shuttle vectors from the toxic cyanobacterium Planktothrix.</title>
        <authorList>
            <person name="Christiansen G."/>
            <person name="Goesmann A."/>
            <person name="Kurmayer R."/>
        </authorList>
    </citation>
    <scope>NUCLEOTIDE SEQUENCE [LARGE SCALE GENOMIC DNA]</scope>
    <source>
        <strain evidence="7 8">NIVA-CYA 126/8</strain>
    </source>
</reference>
<keyword evidence="5" id="KW-0676">Redox-active center</keyword>
<dbReference type="GO" id="GO:0003756">
    <property type="term" value="F:protein disulfide isomerase activity"/>
    <property type="evidence" value="ECO:0007669"/>
    <property type="project" value="UniProtKB-EC"/>
</dbReference>
<dbReference type="EMBL" id="CM002803">
    <property type="protein sequence ID" value="KEI65663.1"/>
    <property type="molecule type" value="Genomic_DNA"/>
</dbReference>
<dbReference type="GO" id="GO:0015035">
    <property type="term" value="F:protein-disulfide reductase activity"/>
    <property type="evidence" value="ECO:0007669"/>
    <property type="project" value="TreeGrafter"/>
</dbReference>
<dbReference type="PROSITE" id="PS51352">
    <property type="entry name" value="THIOREDOXIN_2"/>
    <property type="match status" value="1"/>
</dbReference>
<comment type="similarity">
    <text evidence="1">Belongs to the thioredoxin family.</text>
</comment>
<evidence type="ECO:0000256" key="5">
    <source>
        <dbReference type="ARBA" id="ARBA00023284"/>
    </source>
</evidence>
<dbReference type="Pfam" id="PF00085">
    <property type="entry name" value="Thioredoxin"/>
    <property type="match status" value="1"/>
</dbReference>
<evidence type="ECO:0000256" key="3">
    <source>
        <dbReference type="ARBA" id="ARBA00022982"/>
    </source>
</evidence>
<sequence length="272" mass="31252">MGYAIDVNQSNFEQEIIKVSYEKPVLIDFYATWCGPCQILKPILEKLVKEYDFILAKIDIDQNPELASEYQVEGVPDVRIVDQGEVRPGFVGALTEIKIRQTLSQMNLKSDFERSLEALKNAITDRKFPQAKQLLDQLFSAYPDRPEVVLEAGNFLIVLNQFENAEKLLNTIPEDQREFFLKAQALKQLIQFKKDATASGDSELEQNYAKACQLTLDQVYSEALSLFLEIVATHRKFKEDAAKKAMLTIFNLLGDEHLLTQEYRKKLMLELY</sequence>
<dbReference type="InterPro" id="IPR017937">
    <property type="entry name" value="Thioredoxin_CS"/>
</dbReference>
<evidence type="ECO:0000256" key="2">
    <source>
        <dbReference type="ARBA" id="ARBA00022448"/>
    </source>
</evidence>
<dbReference type="GO" id="GO:0005737">
    <property type="term" value="C:cytoplasm"/>
    <property type="evidence" value="ECO:0007669"/>
    <property type="project" value="TreeGrafter"/>
</dbReference>
<evidence type="ECO:0000313" key="7">
    <source>
        <dbReference type="EMBL" id="KEI65663.1"/>
    </source>
</evidence>
<dbReference type="InterPro" id="IPR013766">
    <property type="entry name" value="Thioredoxin_domain"/>
</dbReference>
<dbReference type="AlphaFoldDB" id="A0A073CDD4"/>
<keyword evidence="7" id="KW-0413">Isomerase</keyword>
<dbReference type="STRING" id="388467.A19Y_0456"/>
<dbReference type="PANTHER" id="PTHR45663">
    <property type="entry name" value="GEO12009P1"/>
    <property type="match status" value="1"/>
</dbReference>
<dbReference type="Pfam" id="PF14561">
    <property type="entry name" value="TPR_20"/>
    <property type="match status" value="1"/>
</dbReference>
<dbReference type="HOGENOM" id="CLU_046120_1_1_3"/>
<dbReference type="InterPro" id="IPR011990">
    <property type="entry name" value="TPR-like_helical_dom_sf"/>
</dbReference>
<dbReference type="EC" id="5.3.4.1" evidence="7"/>
<dbReference type="Proteomes" id="UP000027395">
    <property type="component" value="Chromosome"/>
</dbReference>
<keyword evidence="3" id="KW-0249">Electron transport</keyword>
<evidence type="ECO:0000256" key="4">
    <source>
        <dbReference type="ARBA" id="ARBA00023157"/>
    </source>
</evidence>
<protein>
    <submittedName>
        <fullName evidence="7">Trx</fullName>
        <ecNumber evidence="7">5.3.4.1</ecNumber>
    </submittedName>
</protein>
<evidence type="ECO:0000259" key="6">
    <source>
        <dbReference type="PROSITE" id="PS51352"/>
    </source>
</evidence>
<feature type="domain" description="Thioredoxin" evidence="6">
    <location>
        <begin position="1"/>
        <end position="108"/>
    </location>
</feature>
<dbReference type="CDD" id="cd02947">
    <property type="entry name" value="TRX_family"/>
    <property type="match status" value="1"/>
</dbReference>
<dbReference type="PROSITE" id="PS00194">
    <property type="entry name" value="THIOREDOXIN_1"/>
    <property type="match status" value="1"/>
</dbReference>
<dbReference type="SUPFAM" id="SSF48452">
    <property type="entry name" value="TPR-like"/>
    <property type="match status" value="1"/>
</dbReference>
<dbReference type="InterPro" id="IPR036249">
    <property type="entry name" value="Thioredoxin-like_sf"/>
</dbReference>
<dbReference type="PANTHER" id="PTHR45663:SF11">
    <property type="entry name" value="GEO12009P1"/>
    <property type="match status" value="1"/>
</dbReference>
<name>A0A073CDD4_PLAA1</name>
<gene>
    <name evidence="7" type="primary">trx</name>
    <name evidence="7" type="ORF">A19Y_0456</name>
</gene>